<evidence type="ECO:0000313" key="12">
    <source>
        <dbReference type="Proteomes" id="UP000192223"/>
    </source>
</evidence>
<dbReference type="Pfam" id="PF00188">
    <property type="entry name" value="CAP"/>
    <property type="match status" value="1"/>
</dbReference>
<dbReference type="Gene3D" id="3.40.33.10">
    <property type="entry name" value="CAP"/>
    <property type="match status" value="1"/>
</dbReference>
<dbReference type="InterPro" id="IPR036880">
    <property type="entry name" value="Kunitz_BPTI_sf"/>
</dbReference>
<dbReference type="InterPro" id="IPR020901">
    <property type="entry name" value="Prtase_inh_Kunz-CS"/>
</dbReference>
<evidence type="ECO:0000256" key="7">
    <source>
        <dbReference type="ARBA" id="ARBA00023240"/>
    </source>
</evidence>
<dbReference type="SMART" id="SM00131">
    <property type="entry name" value="KU"/>
    <property type="match status" value="1"/>
</dbReference>
<dbReference type="GO" id="GO:0090729">
    <property type="term" value="F:toxin activity"/>
    <property type="evidence" value="ECO:0007669"/>
    <property type="project" value="UniProtKB-KW"/>
</dbReference>
<dbReference type="GeneID" id="108744182"/>
<dbReference type="InParanoid" id="A0A7F5R9C0"/>
<dbReference type="KEGG" id="apln:108744182"/>
<dbReference type="InterPro" id="IPR050098">
    <property type="entry name" value="TFPI/VKTCI-like"/>
</dbReference>
<dbReference type="FunFam" id="4.10.410.10:FF:000020">
    <property type="entry name" value="Collagen, type VI, alpha 3"/>
    <property type="match status" value="1"/>
</dbReference>
<dbReference type="Gene3D" id="4.10.410.10">
    <property type="entry name" value="Pancreatic trypsin inhibitor Kunitz domain"/>
    <property type="match status" value="1"/>
</dbReference>
<dbReference type="PRINTS" id="PR00759">
    <property type="entry name" value="BASICPTASE"/>
</dbReference>
<dbReference type="GO" id="GO:0004867">
    <property type="term" value="F:serine-type endopeptidase inhibitor activity"/>
    <property type="evidence" value="ECO:0007669"/>
    <property type="project" value="UniProtKB-KW"/>
</dbReference>
<keyword evidence="12" id="KW-1185">Reference proteome</keyword>
<evidence type="ECO:0000256" key="10">
    <source>
        <dbReference type="SAM" id="SignalP"/>
    </source>
</evidence>
<feature type="compositionally biased region" description="Basic residues" evidence="9">
    <location>
        <begin position="368"/>
        <end position="379"/>
    </location>
</feature>
<reference evidence="13" key="1">
    <citation type="submission" date="2025-08" db="UniProtKB">
        <authorList>
            <consortium name="RefSeq"/>
        </authorList>
    </citation>
    <scope>IDENTIFICATION</scope>
    <source>
        <tissue evidence="13">Entire body</tissue>
    </source>
</reference>
<evidence type="ECO:0000256" key="4">
    <source>
        <dbReference type="ARBA" id="ARBA00022690"/>
    </source>
</evidence>
<accession>A0A7F5R9C0</accession>
<dbReference type="PANTHER" id="PTHR10083:SF376">
    <property type="entry name" value="SERINE PEPTIDASE INHIBITOR, KUNITZ TYPE, 3"/>
    <property type="match status" value="1"/>
</dbReference>
<evidence type="ECO:0000259" key="11">
    <source>
        <dbReference type="PROSITE" id="PS50279"/>
    </source>
</evidence>
<sequence>MFAGTVFCWAFAIGVCITHRYYGAAALQGHDVGSIAIKVRTVDDGAPIITPSKTKTKPVSKTTERKTDKNKSKRSLIAEKPVFKTIESKTAKNKTKRSLILEKPVSNTTERKTVKSKTKRSLILEKPVSNTTERKTAKSKTKRSLILELFKKEFIHCINGFRILHGVQPLKQSNTISNFSQEHANKILETGKIEGSHSKYYGESIGYFDINLLLLNDAYGICTYWYSDYGFRNYRGTNGTQMIWKETTHLGIGVSEDVAGFFVVVNYYPKGNIKGDYYVNVPRRLKQISDEDVCRLPRERGVCQAMIPRFYYDGSSGTCRFFIYGGCGGNNNNFETLHSCTLKCVNSKLAASISEDSDEVPKEGIPNQKKKKRNHLTNR</sequence>
<evidence type="ECO:0000256" key="9">
    <source>
        <dbReference type="SAM" id="MobiDB-lite"/>
    </source>
</evidence>
<dbReference type="SUPFAM" id="SSF57362">
    <property type="entry name" value="BPTI-like"/>
    <property type="match status" value="1"/>
</dbReference>
<feature type="signal peptide" evidence="10">
    <location>
        <begin position="1"/>
        <end position="18"/>
    </location>
</feature>
<dbReference type="OrthoDB" id="4473401at2759"/>
<keyword evidence="8" id="KW-1203">Blood coagulation cascade inhibiting toxin</keyword>
<keyword evidence="3" id="KW-0800">Toxin</keyword>
<dbReference type="AlphaFoldDB" id="A0A7F5R9C0"/>
<keyword evidence="4" id="KW-0646">Protease inhibitor</keyword>
<feature type="region of interest" description="Disordered" evidence="9">
    <location>
        <begin position="98"/>
        <end position="120"/>
    </location>
</feature>
<keyword evidence="5" id="KW-0722">Serine protease inhibitor</keyword>
<feature type="region of interest" description="Disordered" evidence="9">
    <location>
        <begin position="47"/>
        <end position="74"/>
    </location>
</feature>
<dbReference type="InterPro" id="IPR002223">
    <property type="entry name" value="Kunitz_BPTI"/>
</dbReference>
<evidence type="ECO:0000313" key="13">
    <source>
        <dbReference type="RefSeq" id="XP_025832545.1"/>
    </source>
</evidence>
<evidence type="ECO:0000256" key="5">
    <source>
        <dbReference type="ARBA" id="ARBA00022900"/>
    </source>
</evidence>
<protein>
    <submittedName>
        <fullName evidence="13">Uncharacterized protein LOC108744182 isoform X1</fullName>
    </submittedName>
</protein>
<comment type="subcellular location">
    <subcellularLocation>
        <location evidence="1">Secreted</location>
    </subcellularLocation>
</comment>
<feature type="domain" description="BPTI/Kunitz inhibitor" evidence="11">
    <location>
        <begin position="294"/>
        <end position="344"/>
    </location>
</feature>
<evidence type="ECO:0000256" key="1">
    <source>
        <dbReference type="ARBA" id="ARBA00004613"/>
    </source>
</evidence>
<evidence type="ECO:0000256" key="2">
    <source>
        <dbReference type="ARBA" id="ARBA00022525"/>
    </source>
</evidence>
<evidence type="ECO:0000256" key="6">
    <source>
        <dbReference type="ARBA" id="ARBA00023157"/>
    </source>
</evidence>
<dbReference type="PROSITE" id="PS50279">
    <property type="entry name" value="BPTI_KUNITZ_2"/>
    <property type="match status" value="1"/>
</dbReference>
<dbReference type="GO" id="GO:0005615">
    <property type="term" value="C:extracellular space"/>
    <property type="evidence" value="ECO:0007669"/>
    <property type="project" value="TreeGrafter"/>
</dbReference>
<dbReference type="SUPFAM" id="SSF55797">
    <property type="entry name" value="PR-1-like"/>
    <property type="match status" value="1"/>
</dbReference>
<keyword evidence="10" id="KW-0732">Signal</keyword>
<dbReference type="Proteomes" id="UP000192223">
    <property type="component" value="Unplaced"/>
</dbReference>
<organism evidence="12 13">
    <name type="scientific">Agrilus planipennis</name>
    <name type="common">Emerald ash borer</name>
    <name type="synonym">Agrilus marcopoli</name>
    <dbReference type="NCBI Taxonomy" id="224129"/>
    <lineage>
        <taxon>Eukaryota</taxon>
        <taxon>Metazoa</taxon>
        <taxon>Ecdysozoa</taxon>
        <taxon>Arthropoda</taxon>
        <taxon>Hexapoda</taxon>
        <taxon>Insecta</taxon>
        <taxon>Pterygota</taxon>
        <taxon>Neoptera</taxon>
        <taxon>Endopterygota</taxon>
        <taxon>Coleoptera</taxon>
        <taxon>Polyphaga</taxon>
        <taxon>Elateriformia</taxon>
        <taxon>Buprestoidea</taxon>
        <taxon>Buprestidae</taxon>
        <taxon>Agrilinae</taxon>
        <taxon>Agrilus</taxon>
    </lineage>
</organism>
<proteinExistence type="predicted"/>
<dbReference type="PANTHER" id="PTHR10083">
    <property type="entry name" value="KUNITZ-TYPE PROTEASE INHIBITOR-RELATED"/>
    <property type="match status" value="1"/>
</dbReference>
<feature type="region of interest" description="Disordered" evidence="9">
    <location>
        <begin position="356"/>
        <end position="379"/>
    </location>
</feature>
<dbReference type="InterPro" id="IPR035940">
    <property type="entry name" value="CAP_sf"/>
</dbReference>
<keyword evidence="6" id="KW-1015">Disulfide bond</keyword>
<feature type="chain" id="PRO_5028799546" evidence="10">
    <location>
        <begin position="19"/>
        <end position="379"/>
    </location>
</feature>
<evidence type="ECO:0000256" key="8">
    <source>
        <dbReference type="ARBA" id="ARBA00034146"/>
    </source>
</evidence>
<dbReference type="SMART" id="SM00198">
    <property type="entry name" value="SCP"/>
    <property type="match status" value="1"/>
</dbReference>
<dbReference type="PROSITE" id="PS00280">
    <property type="entry name" value="BPTI_KUNITZ_1"/>
    <property type="match status" value="1"/>
</dbReference>
<keyword evidence="2" id="KW-0964">Secreted</keyword>
<keyword evidence="7" id="KW-1199">Hemostasis impairing toxin</keyword>
<name>A0A7F5R9C0_AGRPL</name>
<gene>
    <name evidence="13" type="primary">LOC108744182</name>
</gene>
<dbReference type="RefSeq" id="XP_025832545.1">
    <property type="nucleotide sequence ID" value="XM_025976760.1"/>
</dbReference>
<dbReference type="Pfam" id="PF00014">
    <property type="entry name" value="Kunitz_BPTI"/>
    <property type="match status" value="1"/>
</dbReference>
<feature type="compositionally biased region" description="Low complexity" evidence="9">
    <location>
        <begin position="50"/>
        <end position="61"/>
    </location>
</feature>
<dbReference type="InterPro" id="IPR014044">
    <property type="entry name" value="CAP_dom"/>
</dbReference>
<evidence type="ECO:0000256" key="3">
    <source>
        <dbReference type="ARBA" id="ARBA00022656"/>
    </source>
</evidence>